<accession>A0A175A1U1</accession>
<name>A0A175A1U1_9FIRM</name>
<organism evidence="1 2">
    <name type="scientific">[Ruminococcus] torques</name>
    <dbReference type="NCBI Taxonomy" id="33039"/>
    <lineage>
        <taxon>Bacteria</taxon>
        <taxon>Bacillati</taxon>
        <taxon>Bacillota</taxon>
        <taxon>Clostridia</taxon>
        <taxon>Lachnospirales</taxon>
        <taxon>Lachnospiraceae</taxon>
        <taxon>Mediterraneibacter</taxon>
    </lineage>
</organism>
<gene>
    <name evidence="1" type="ORF">ERS852502_02513</name>
</gene>
<sequence>MKNYKKNIISIVILLCIVLILYFTPPIMLADGWIEFGSRADSFETHMLNEYNNFPFRREASNSDFDNFYFINLRIWEKMSITRIVYNGDKNTTCELIFPGVYRVENTRKGAYVNSFEIKRGKTLWFCDYYANEM</sequence>
<protein>
    <submittedName>
        <fullName evidence="1">Uncharacterized protein</fullName>
    </submittedName>
</protein>
<dbReference type="EMBL" id="CZBX01000013">
    <property type="protein sequence ID" value="CUQ91917.1"/>
    <property type="molecule type" value="Genomic_DNA"/>
</dbReference>
<dbReference type="Proteomes" id="UP000078383">
    <property type="component" value="Unassembled WGS sequence"/>
</dbReference>
<dbReference type="OrthoDB" id="10005870at2"/>
<proteinExistence type="predicted"/>
<dbReference type="RefSeq" id="WP_055173218.1">
    <property type="nucleotide sequence ID" value="NZ_CZBX01000013.1"/>
</dbReference>
<dbReference type="AlphaFoldDB" id="A0A175A1U1"/>
<reference evidence="1 2" key="1">
    <citation type="submission" date="2015-09" db="EMBL/GenBank/DDBJ databases">
        <authorList>
            <consortium name="Pathogen Informatics"/>
        </authorList>
    </citation>
    <scope>NUCLEOTIDE SEQUENCE [LARGE SCALE GENOMIC DNA]</scope>
    <source>
        <strain evidence="1 2">2789STDY5834889</strain>
    </source>
</reference>
<evidence type="ECO:0000313" key="2">
    <source>
        <dbReference type="Proteomes" id="UP000078383"/>
    </source>
</evidence>
<evidence type="ECO:0000313" key="1">
    <source>
        <dbReference type="EMBL" id="CUQ91917.1"/>
    </source>
</evidence>